<gene>
    <name evidence="1" type="ORF">DSCW_55200</name>
</gene>
<dbReference type="KEGG" id="dwd:DSCW_55200"/>
<proteinExistence type="predicted"/>
<dbReference type="AlphaFoldDB" id="A0A5K7ZEF6"/>
<sequence>MSASASPNPGASKGAWPTSIFPFPVSWSIQWGPEETPDDIAEIFSTQRLSKRLLVPGGILGLSGLTHAAADGPGAFCSITD</sequence>
<evidence type="ECO:0000313" key="1">
    <source>
        <dbReference type="EMBL" id="BBO78103.1"/>
    </source>
</evidence>
<evidence type="ECO:0000313" key="2">
    <source>
        <dbReference type="Proteomes" id="UP000427769"/>
    </source>
</evidence>
<dbReference type="Proteomes" id="UP000427769">
    <property type="component" value="Chromosome"/>
</dbReference>
<accession>A0A5K7ZEF6</accession>
<keyword evidence="2" id="KW-1185">Reference proteome</keyword>
<protein>
    <submittedName>
        <fullName evidence="1">Uncharacterized protein</fullName>
    </submittedName>
</protein>
<dbReference type="EMBL" id="AP021875">
    <property type="protein sequence ID" value="BBO78103.1"/>
    <property type="molecule type" value="Genomic_DNA"/>
</dbReference>
<name>A0A5K7ZEF6_9BACT</name>
<reference evidence="1 2" key="1">
    <citation type="submission" date="2019-11" db="EMBL/GenBank/DDBJ databases">
        <title>Comparative genomics of hydrocarbon-degrading Desulfosarcina strains.</title>
        <authorList>
            <person name="Watanabe M."/>
            <person name="Kojima H."/>
            <person name="Fukui M."/>
        </authorList>
    </citation>
    <scope>NUCLEOTIDE SEQUENCE [LARGE SCALE GENOMIC DNA]</scope>
    <source>
        <strain evidence="1 2">PP31</strain>
    </source>
</reference>
<organism evidence="1 2">
    <name type="scientific">Desulfosarcina widdelii</name>
    <dbReference type="NCBI Taxonomy" id="947919"/>
    <lineage>
        <taxon>Bacteria</taxon>
        <taxon>Pseudomonadati</taxon>
        <taxon>Thermodesulfobacteriota</taxon>
        <taxon>Desulfobacteria</taxon>
        <taxon>Desulfobacterales</taxon>
        <taxon>Desulfosarcinaceae</taxon>
        <taxon>Desulfosarcina</taxon>
    </lineage>
</organism>